<dbReference type="SUPFAM" id="SSF53067">
    <property type="entry name" value="Actin-like ATPase domain"/>
    <property type="match status" value="2"/>
</dbReference>
<evidence type="ECO:0000256" key="5">
    <source>
        <dbReference type="ARBA" id="ARBA00011738"/>
    </source>
</evidence>
<dbReference type="CDD" id="cd24015">
    <property type="entry name" value="ASKHA_NBD_PanK-III"/>
    <property type="match status" value="1"/>
</dbReference>
<protein>
    <recommendedName>
        <fullName evidence="15 16">Type III pantothenate kinase</fullName>
        <ecNumber evidence="6 16">2.7.1.33</ecNumber>
    </recommendedName>
    <alternativeName>
        <fullName evidence="16">PanK-III</fullName>
    </alternativeName>
    <alternativeName>
        <fullName evidence="16">Pantothenic acid kinase</fullName>
    </alternativeName>
</protein>
<dbReference type="GO" id="GO:0005737">
    <property type="term" value="C:cytoplasm"/>
    <property type="evidence" value="ECO:0007669"/>
    <property type="project" value="UniProtKB-SubCell"/>
</dbReference>
<evidence type="ECO:0000256" key="9">
    <source>
        <dbReference type="ARBA" id="ARBA00022741"/>
    </source>
</evidence>
<comment type="function">
    <text evidence="16">Catalyzes the phosphorylation of pantothenate (Pan), the first step in CoA biosynthesis.</text>
</comment>
<evidence type="ECO:0000256" key="8">
    <source>
        <dbReference type="ARBA" id="ARBA00022679"/>
    </source>
</evidence>
<feature type="binding site" evidence="16">
    <location>
        <position position="103"/>
    </location>
    <ligand>
        <name>substrate</name>
    </ligand>
</feature>
<dbReference type="GO" id="GO:0015937">
    <property type="term" value="P:coenzyme A biosynthetic process"/>
    <property type="evidence" value="ECO:0007669"/>
    <property type="project" value="UniProtKB-UniRule"/>
</dbReference>
<comment type="cofactor">
    <cofactor evidence="16">
        <name>NH4(+)</name>
        <dbReference type="ChEBI" id="CHEBI:28938"/>
    </cofactor>
    <cofactor evidence="16">
        <name>K(+)</name>
        <dbReference type="ChEBI" id="CHEBI:29103"/>
    </cofactor>
    <text evidence="16">A monovalent cation. Ammonium or potassium.</text>
</comment>
<evidence type="ECO:0000256" key="3">
    <source>
        <dbReference type="ARBA" id="ARBA00004496"/>
    </source>
</evidence>
<name>A0A5C8NMF7_9BURK</name>
<keyword evidence="9 16" id="KW-0547">Nucleotide-binding</keyword>
<dbReference type="EMBL" id="VDUY01000010">
    <property type="protein sequence ID" value="TXL62442.1"/>
    <property type="molecule type" value="Genomic_DNA"/>
</dbReference>
<dbReference type="UniPathway" id="UPA00241">
    <property type="reaction ID" value="UER00352"/>
</dbReference>
<evidence type="ECO:0000256" key="11">
    <source>
        <dbReference type="ARBA" id="ARBA00022840"/>
    </source>
</evidence>
<feature type="binding site" evidence="16">
    <location>
        <begin position="7"/>
        <end position="14"/>
    </location>
    <ligand>
        <name>ATP</name>
        <dbReference type="ChEBI" id="CHEBI:30616"/>
    </ligand>
</feature>
<dbReference type="InterPro" id="IPR004619">
    <property type="entry name" value="Type_III_PanK"/>
</dbReference>
<dbReference type="EC" id="2.7.1.33" evidence="6 16"/>
<dbReference type="GO" id="GO:0005524">
    <property type="term" value="F:ATP binding"/>
    <property type="evidence" value="ECO:0007669"/>
    <property type="project" value="UniProtKB-UniRule"/>
</dbReference>
<feature type="active site" description="Proton acceptor" evidence="16">
    <location>
        <position position="112"/>
    </location>
</feature>
<accession>A0A5C8NMF7</accession>
<dbReference type="PANTHER" id="PTHR34265">
    <property type="entry name" value="TYPE III PANTOTHENATE KINASE"/>
    <property type="match status" value="1"/>
</dbReference>
<reference evidence="17 18" key="1">
    <citation type="submission" date="2019-06" db="EMBL/GenBank/DDBJ databases">
        <title>Quisquiliibacterium sp. nov., isolated from a maize field.</title>
        <authorList>
            <person name="Lin S.-Y."/>
            <person name="Tsai C.-F."/>
            <person name="Young C.-C."/>
        </authorList>
    </citation>
    <scope>NUCLEOTIDE SEQUENCE [LARGE SCALE GENOMIC DNA]</scope>
    <source>
        <strain evidence="17 18">CC-CFT501</strain>
    </source>
</reference>
<evidence type="ECO:0000256" key="7">
    <source>
        <dbReference type="ARBA" id="ARBA00022490"/>
    </source>
</evidence>
<keyword evidence="8 16" id="KW-0808">Transferase</keyword>
<dbReference type="AlphaFoldDB" id="A0A5C8NMF7"/>
<evidence type="ECO:0000256" key="15">
    <source>
        <dbReference type="ARBA" id="ARBA00040883"/>
    </source>
</evidence>
<evidence type="ECO:0000256" key="6">
    <source>
        <dbReference type="ARBA" id="ARBA00012102"/>
    </source>
</evidence>
<dbReference type="NCBIfam" id="TIGR00671">
    <property type="entry name" value="baf"/>
    <property type="match status" value="1"/>
</dbReference>
<dbReference type="Proteomes" id="UP000321548">
    <property type="component" value="Unassembled WGS sequence"/>
</dbReference>
<feature type="binding site" evidence="16">
    <location>
        <position position="186"/>
    </location>
    <ligand>
        <name>substrate</name>
    </ligand>
</feature>
<comment type="caution">
    <text evidence="16">Lacks conserved residue(s) required for the propagation of feature annotation.</text>
</comment>
<evidence type="ECO:0000256" key="1">
    <source>
        <dbReference type="ARBA" id="ARBA00001206"/>
    </source>
</evidence>
<dbReference type="RefSeq" id="WP_147705882.1">
    <property type="nucleotide sequence ID" value="NZ_VDUY01000010.1"/>
</dbReference>
<comment type="caution">
    <text evidence="17">The sequence shown here is derived from an EMBL/GenBank/DDBJ whole genome shotgun (WGS) entry which is preliminary data.</text>
</comment>
<keyword evidence="12 16" id="KW-0630">Potassium</keyword>
<dbReference type="Gene3D" id="3.30.420.40">
    <property type="match status" value="2"/>
</dbReference>
<dbReference type="HAMAP" id="MF_01274">
    <property type="entry name" value="Pantothen_kinase_3"/>
    <property type="match status" value="1"/>
</dbReference>
<keyword evidence="18" id="KW-1185">Reference proteome</keyword>
<evidence type="ECO:0000313" key="18">
    <source>
        <dbReference type="Proteomes" id="UP000321548"/>
    </source>
</evidence>
<dbReference type="Pfam" id="PF03309">
    <property type="entry name" value="Pan_kinase"/>
    <property type="match status" value="1"/>
</dbReference>
<comment type="catalytic activity">
    <reaction evidence="1 16">
        <text>(R)-pantothenate + ATP = (R)-4'-phosphopantothenate + ADP + H(+)</text>
        <dbReference type="Rhea" id="RHEA:16373"/>
        <dbReference type="ChEBI" id="CHEBI:10986"/>
        <dbReference type="ChEBI" id="CHEBI:15378"/>
        <dbReference type="ChEBI" id="CHEBI:29032"/>
        <dbReference type="ChEBI" id="CHEBI:30616"/>
        <dbReference type="ChEBI" id="CHEBI:456216"/>
        <dbReference type="EC" id="2.7.1.33"/>
    </reaction>
</comment>
<organism evidence="17 18">
    <name type="scientific">Zeimonas arvi</name>
    <dbReference type="NCBI Taxonomy" id="2498847"/>
    <lineage>
        <taxon>Bacteria</taxon>
        <taxon>Pseudomonadati</taxon>
        <taxon>Pseudomonadota</taxon>
        <taxon>Betaproteobacteria</taxon>
        <taxon>Burkholderiales</taxon>
        <taxon>Burkholderiaceae</taxon>
        <taxon>Zeimonas</taxon>
    </lineage>
</organism>
<keyword evidence="13 16" id="KW-0173">Coenzyme A biosynthesis</keyword>
<comment type="similarity">
    <text evidence="14 16">Belongs to the type III pantothenate kinase family.</text>
</comment>
<dbReference type="GO" id="GO:0004594">
    <property type="term" value="F:pantothenate kinase activity"/>
    <property type="evidence" value="ECO:0007669"/>
    <property type="project" value="UniProtKB-UniRule"/>
</dbReference>
<gene>
    <name evidence="16" type="primary">coaX</name>
    <name evidence="17" type="ORF">FHP08_17920</name>
</gene>
<comment type="subunit">
    <text evidence="5 16">Homodimer.</text>
</comment>
<keyword evidence="11 16" id="KW-0067">ATP-binding</keyword>
<evidence type="ECO:0000256" key="4">
    <source>
        <dbReference type="ARBA" id="ARBA00005225"/>
    </source>
</evidence>
<keyword evidence="10 16" id="KW-0418">Kinase</keyword>
<evidence type="ECO:0000256" key="2">
    <source>
        <dbReference type="ARBA" id="ARBA00001958"/>
    </source>
</evidence>
<sequence>MSYLLIDIGNTFLKWGTYGEAPAEGRALALDRAQLFGRVLHEETSMVMAEWRRLPTPSKIVIANVAGTKVVNPVLRALEVWPDAPEPHWVSSRAEQCGVRNGYLNPAALGVDRWAAMIGARAILGERPALVVVCGTATTMDLLTAEGDFVGGGIMPGLGLMVRALHLNTATLPDAQGDYVDYPRQTVDAIASGCAHAQAGAVERLYFLHKRKHPDLRCIISGGAARTLGPRLTIEFTYHENLVLEGLYQIAASLPKTTGEPHTRS</sequence>
<dbReference type="OrthoDB" id="9781305at2"/>
<dbReference type="PANTHER" id="PTHR34265:SF1">
    <property type="entry name" value="TYPE III PANTOTHENATE KINASE"/>
    <property type="match status" value="1"/>
</dbReference>
<dbReference type="InterPro" id="IPR043129">
    <property type="entry name" value="ATPase_NBD"/>
</dbReference>
<evidence type="ECO:0000256" key="16">
    <source>
        <dbReference type="HAMAP-Rule" id="MF_01274"/>
    </source>
</evidence>
<evidence type="ECO:0000313" key="17">
    <source>
        <dbReference type="EMBL" id="TXL62442.1"/>
    </source>
</evidence>
<evidence type="ECO:0000256" key="10">
    <source>
        <dbReference type="ARBA" id="ARBA00022777"/>
    </source>
</evidence>
<comment type="subcellular location">
    <subcellularLocation>
        <location evidence="3 16">Cytoplasm</location>
    </subcellularLocation>
</comment>
<feature type="binding site" evidence="16">
    <location>
        <begin position="110"/>
        <end position="113"/>
    </location>
    <ligand>
        <name>substrate</name>
    </ligand>
</feature>
<evidence type="ECO:0000256" key="13">
    <source>
        <dbReference type="ARBA" id="ARBA00022993"/>
    </source>
</evidence>
<keyword evidence="7 16" id="KW-0963">Cytoplasm</keyword>
<evidence type="ECO:0000256" key="12">
    <source>
        <dbReference type="ARBA" id="ARBA00022958"/>
    </source>
</evidence>
<comment type="pathway">
    <text evidence="4 16">Cofactor biosynthesis; coenzyme A biosynthesis; CoA from (R)-pantothenate: step 1/5.</text>
</comment>
<comment type="cofactor">
    <cofactor evidence="2">
        <name>K(+)</name>
        <dbReference type="ChEBI" id="CHEBI:29103"/>
    </cofactor>
</comment>
<evidence type="ECO:0000256" key="14">
    <source>
        <dbReference type="ARBA" id="ARBA00038036"/>
    </source>
</evidence>
<proteinExistence type="inferred from homology"/>
<feature type="binding site" evidence="16">
    <location>
        <position position="136"/>
    </location>
    <ligand>
        <name>ATP</name>
        <dbReference type="ChEBI" id="CHEBI:30616"/>
    </ligand>
</feature>